<organism evidence="1 2">
    <name type="scientific">Miscanthus lutarioriparius</name>
    <dbReference type="NCBI Taxonomy" id="422564"/>
    <lineage>
        <taxon>Eukaryota</taxon>
        <taxon>Viridiplantae</taxon>
        <taxon>Streptophyta</taxon>
        <taxon>Embryophyta</taxon>
        <taxon>Tracheophyta</taxon>
        <taxon>Spermatophyta</taxon>
        <taxon>Magnoliopsida</taxon>
        <taxon>Liliopsida</taxon>
        <taxon>Poales</taxon>
        <taxon>Poaceae</taxon>
        <taxon>PACMAD clade</taxon>
        <taxon>Panicoideae</taxon>
        <taxon>Andropogonodae</taxon>
        <taxon>Andropogoneae</taxon>
        <taxon>Saccharinae</taxon>
        <taxon>Miscanthus</taxon>
    </lineage>
</organism>
<name>A0A811PF79_9POAL</name>
<evidence type="ECO:0000313" key="1">
    <source>
        <dbReference type="EMBL" id="CAD6239552.1"/>
    </source>
</evidence>
<protein>
    <submittedName>
        <fullName evidence="1">Uncharacterized protein</fullName>
    </submittedName>
</protein>
<keyword evidence="2" id="KW-1185">Reference proteome</keyword>
<sequence length="291" mass="32577">MLGAGPQDEDIPEQVQIQGQLPFDFFGLGQNVLNQQVEPPQQQLQEQMDVAPNNEAAPEENNGWAEWPEHLQAAQQGPAQIEINLNAPPPVLLQDLNDLPIIEDHQEVRIHPGVQANQVQNNWELGMADNSQMEQEIHLPQPVQPEPLEVMVEEVAENAVEEDQIQLGMVRIYDRFYSNATGPSDLTTRKAPLTEQLFPAPPMKLNSNDYNPVGKASETALIEVPRKWADFFQSPDVVNVSLSPEPCNRKVELCGKLDSFSSSLIPEEAFILDEELNASPLEKKKQRKGKM</sequence>
<dbReference type="AlphaFoldDB" id="A0A811PF79"/>
<dbReference type="Proteomes" id="UP000604825">
    <property type="component" value="Unassembled WGS sequence"/>
</dbReference>
<gene>
    <name evidence="1" type="ORF">NCGR_LOCUS26457</name>
</gene>
<comment type="caution">
    <text evidence="1">The sequence shown here is derived from an EMBL/GenBank/DDBJ whole genome shotgun (WGS) entry which is preliminary data.</text>
</comment>
<reference evidence="1" key="1">
    <citation type="submission" date="2020-10" db="EMBL/GenBank/DDBJ databases">
        <authorList>
            <person name="Han B."/>
            <person name="Lu T."/>
            <person name="Zhao Q."/>
            <person name="Huang X."/>
            <person name="Zhao Y."/>
        </authorList>
    </citation>
    <scope>NUCLEOTIDE SEQUENCE</scope>
</reference>
<evidence type="ECO:0000313" key="2">
    <source>
        <dbReference type="Proteomes" id="UP000604825"/>
    </source>
</evidence>
<accession>A0A811PF79</accession>
<proteinExistence type="predicted"/>
<dbReference type="EMBL" id="CAJGYO010000006">
    <property type="protein sequence ID" value="CAD6239552.1"/>
    <property type="molecule type" value="Genomic_DNA"/>
</dbReference>